<dbReference type="HOGENOM" id="CLU_009281_3_2_9"/>
<dbReference type="KEGG" id="lmq:LMM7_2822"/>
<keyword evidence="4 5" id="KW-0418">Kinase</keyword>
<dbReference type="RefSeq" id="WP_014589145.1">
    <property type="nucleotide sequence ID" value="NC_017537.1"/>
</dbReference>
<feature type="domain" description="Carbohydrate kinase FGGY C-terminal" evidence="7">
    <location>
        <begin position="258"/>
        <end position="444"/>
    </location>
</feature>
<accession>A0A0E0UZG1</accession>
<dbReference type="Pfam" id="PF02782">
    <property type="entry name" value="FGGY_C"/>
    <property type="match status" value="1"/>
</dbReference>
<dbReference type="InterPro" id="IPR043129">
    <property type="entry name" value="ATPase_NBD"/>
</dbReference>
<dbReference type="Proteomes" id="UP000000486">
    <property type="component" value="Chromosome"/>
</dbReference>
<evidence type="ECO:0000256" key="4">
    <source>
        <dbReference type="ARBA" id="ARBA00022777"/>
    </source>
</evidence>
<evidence type="ECO:0000256" key="2">
    <source>
        <dbReference type="ARBA" id="ARBA00022553"/>
    </source>
</evidence>
<dbReference type="PROSITE" id="PS00933">
    <property type="entry name" value="FGGY_KINASES_1"/>
    <property type="match status" value="1"/>
</dbReference>
<reference evidence="8 9" key="1">
    <citation type="journal article" date="2011" name="J. Bacteriol.">
        <title>Genome sequence of the nonpathogenic Listeria monocytogenes serovar 4a strain M7.</title>
        <authorList>
            <person name="Chen J."/>
            <person name="Xia Y."/>
            <person name="Cheng C."/>
            <person name="Fang C."/>
            <person name="Shan Y."/>
            <person name="Jin G."/>
            <person name="Fang W."/>
        </authorList>
    </citation>
    <scope>NUCLEOTIDE SEQUENCE [LARGE SCALE GENOMIC DNA]</scope>
    <source>
        <strain evidence="8 9">M7</strain>
    </source>
</reference>
<dbReference type="InterPro" id="IPR018485">
    <property type="entry name" value="FGGY_C"/>
</dbReference>
<dbReference type="InterPro" id="IPR018484">
    <property type="entry name" value="FGGY_N"/>
</dbReference>
<dbReference type="Gene3D" id="3.30.420.40">
    <property type="match status" value="2"/>
</dbReference>
<dbReference type="GO" id="GO:0005975">
    <property type="term" value="P:carbohydrate metabolic process"/>
    <property type="evidence" value="ECO:0007669"/>
    <property type="project" value="InterPro"/>
</dbReference>
<keyword evidence="3 5" id="KW-0808">Transferase</keyword>
<evidence type="ECO:0000313" key="9">
    <source>
        <dbReference type="Proteomes" id="UP000000486"/>
    </source>
</evidence>
<dbReference type="InterPro" id="IPR018483">
    <property type="entry name" value="Carb_kinase_FGGY_CS"/>
</dbReference>
<dbReference type="PIRSF" id="PIRSF000538">
    <property type="entry name" value="GlpK"/>
    <property type="match status" value="1"/>
</dbReference>
<feature type="domain" description="Carbohydrate kinase FGGY N-terminal" evidence="6">
    <location>
        <begin position="6"/>
        <end position="248"/>
    </location>
</feature>
<dbReference type="PANTHER" id="PTHR43095:SF2">
    <property type="entry name" value="GLUCONOKINASE"/>
    <property type="match status" value="1"/>
</dbReference>
<evidence type="ECO:0000256" key="3">
    <source>
        <dbReference type="ARBA" id="ARBA00022679"/>
    </source>
</evidence>
<dbReference type="PATRIC" id="fig|1030009.3.peg.2811"/>
<dbReference type="GO" id="GO:0016773">
    <property type="term" value="F:phosphotransferase activity, alcohol group as acceptor"/>
    <property type="evidence" value="ECO:0007669"/>
    <property type="project" value="InterPro"/>
</dbReference>
<comment type="similarity">
    <text evidence="1 5">Belongs to the FGGY kinase family.</text>
</comment>
<dbReference type="InterPro" id="IPR000577">
    <property type="entry name" value="Carb_kinase_FGGY"/>
</dbReference>
<dbReference type="PROSITE" id="PS00445">
    <property type="entry name" value="FGGY_KINASES_2"/>
    <property type="match status" value="1"/>
</dbReference>
<evidence type="ECO:0000259" key="6">
    <source>
        <dbReference type="Pfam" id="PF00370"/>
    </source>
</evidence>
<gene>
    <name evidence="8" type="primary">gntK</name>
    <name evidence="8" type="ordered locus">LMM7_2822</name>
</gene>
<dbReference type="InterPro" id="IPR050406">
    <property type="entry name" value="FGGY_Carb_Kinase"/>
</dbReference>
<dbReference type="AlphaFoldDB" id="A0A0E0UZG1"/>
<dbReference type="GO" id="GO:0016301">
    <property type="term" value="F:kinase activity"/>
    <property type="evidence" value="ECO:0007669"/>
    <property type="project" value="UniProtKB-KW"/>
</dbReference>
<dbReference type="CDD" id="cd07770">
    <property type="entry name" value="ASKHA_NBD_FGGY_GntK"/>
    <property type="match status" value="1"/>
</dbReference>
<dbReference type="PANTHER" id="PTHR43095">
    <property type="entry name" value="SUGAR KINASE"/>
    <property type="match status" value="1"/>
</dbReference>
<evidence type="ECO:0000256" key="1">
    <source>
        <dbReference type="ARBA" id="ARBA00009156"/>
    </source>
</evidence>
<evidence type="ECO:0000259" key="7">
    <source>
        <dbReference type="Pfam" id="PF02782"/>
    </source>
</evidence>
<protein>
    <submittedName>
        <fullName evidence="8">Putative gluconate kinase</fullName>
    </submittedName>
</protein>
<proteinExistence type="inferred from homology"/>
<dbReference type="SUPFAM" id="SSF53067">
    <property type="entry name" value="Actin-like ATPase domain"/>
    <property type="match status" value="2"/>
</dbReference>
<dbReference type="Pfam" id="PF00370">
    <property type="entry name" value="FGGY_N"/>
    <property type="match status" value="1"/>
</dbReference>
<evidence type="ECO:0000313" key="8">
    <source>
        <dbReference type="EMBL" id="AEH93827.1"/>
    </source>
</evidence>
<sequence length="504" mass="55682">MTSKSYIMGVDIGTSSTKAVLFDQRGEVIFRQATHYELITDETGKAEESPTEIFEAVLSSIQAVMKNVNKEELAGISFSSAMHSLIMVGSSGELLTECITWADGRSSETLEKVKRDNYLFQLYEATGTPIHPMSPFAKICWLKEEAPALFKRAEKFVDIKSYILYRLFDVWVMDESLASGTGLYNIMEHDWEFEAMEIVKLTPDFLPKVVPETYQLTGVKKEYAELMGIPENLPFIVGGSDGALANIGIQATGQNDVTITVGTSGAVRKLTNQFQIDSRGRTFCYGAGDGYFIAGGAVNNGGKVVEWGLQQFGSEEEIKGRDFASFIAKMEEVPPGAAGLLFQPYLLGERAPFWTNDIRGGFVGLTINHTKAHFIRAILEGVAFNLAEVYEAVSAPDDIIYVTGGISAHDGWCRLLADILNREIRVPHTIEGSSLGAAIIGMRSLGILKDLNLKHTLPIKAVYHPSENVLKYAELRLIFKQVTTQLMSSYSQLNSWQKKFDINS</sequence>
<name>A0A0E0UZG1_LISMM</name>
<evidence type="ECO:0000256" key="5">
    <source>
        <dbReference type="RuleBase" id="RU003733"/>
    </source>
</evidence>
<keyword evidence="2" id="KW-0597">Phosphoprotein</keyword>
<dbReference type="EMBL" id="CP002816">
    <property type="protein sequence ID" value="AEH93827.1"/>
    <property type="molecule type" value="Genomic_DNA"/>
</dbReference>
<organism evidence="8 9">
    <name type="scientific">Listeria monocytogenes serotype 4a (strain M7)</name>
    <dbReference type="NCBI Taxonomy" id="1030009"/>
    <lineage>
        <taxon>Bacteria</taxon>
        <taxon>Bacillati</taxon>
        <taxon>Bacillota</taxon>
        <taxon>Bacilli</taxon>
        <taxon>Bacillales</taxon>
        <taxon>Listeriaceae</taxon>
        <taxon>Listeria</taxon>
    </lineage>
</organism>